<dbReference type="EMBL" id="JASBNA010000020">
    <property type="protein sequence ID" value="KAK7685545.1"/>
    <property type="molecule type" value="Genomic_DNA"/>
</dbReference>
<sequence length="442" mass="50307">MIRPNDMVWKRDFKTRKDEIISLPSHIPVARNQGVSPTTSMLLDSDILEIPNGKPAGFDRPGFDQDTDIKAAKTAELILTTLPPPRPDRHDVRQFTEAILPRDAKDILFNLPGFPVFLEPLVKSDIDDHKPDETPCNIDTTPSQDSTGVHASREVMTGDVILCERPLVLCPGYIATADRHSLLQAHVDRMMQEERNAFFSLNNRYNSKDKIYDIYRSNAIAVQIPGCATRFVVVCRVISYVSHSCRPNAELIWDAASLSMSLRAIWPIQLGEEIFISYFNETETGPTLEMRQKWLTENYDISCQCSACQNPDWAKSDRQRVIIQRASTADYMNFYLSGDAALGDWLKDVKAADNTIYKRAHKMFEFIDLERFYGAAPWYHFHQICTVYAALGDLKNVRYWALSAAFVTLGHCGHDGGWLAIHNNPEKIDVWDCKKKLKDTMQ</sequence>
<keyword evidence="3" id="KW-1185">Reference proteome</keyword>
<evidence type="ECO:0000259" key="1">
    <source>
        <dbReference type="PROSITE" id="PS50280"/>
    </source>
</evidence>
<dbReference type="InterPro" id="IPR046341">
    <property type="entry name" value="SET_dom_sf"/>
</dbReference>
<protein>
    <recommendedName>
        <fullName evidence="1">SET domain-containing protein</fullName>
    </recommendedName>
</protein>
<organism evidence="2 3">
    <name type="scientific">Cerrena zonata</name>
    <dbReference type="NCBI Taxonomy" id="2478898"/>
    <lineage>
        <taxon>Eukaryota</taxon>
        <taxon>Fungi</taxon>
        <taxon>Dikarya</taxon>
        <taxon>Basidiomycota</taxon>
        <taxon>Agaricomycotina</taxon>
        <taxon>Agaricomycetes</taxon>
        <taxon>Polyporales</taxon>
        <taxon>Cerrenaceae</taxon>
        <taxon>Cerrena</taxon>
    </lineage>
</organism>
<gene>
    <name evidence="2" type="ORF">QCA50_011412</name>
</gene>
<evidence type="ECO:0000313" key="2">
    <source>
        <dbReference type="EMBL" id="KAK7685545.1"/>
    </source>
</evidence>
<feature type="domain" description="SET" evidence="1">
    <location>
        <begin position="134"/>
        <end position="279"/>
    </location>
</feature>
<dbReference type="InterPro" id="IPR053185">
    <property type="entry name" value="SET_domain_protein"/>
</dbReference>
<dbReference type="PANTHER" id="PTHR47332">
    <property type="entry name" value="SET DOMAIN-CONTAINING PROTEIN 5"/>
    <property type="match status" value="1"/>
</dbReference>
<proteinExistence type="predicted"/>
<dbReference type="AlphaFoldDB" id="A0AAW0FWH8"/>
<comment type="caution">
    <text evidence="2">The sequence shown here is derived from an EMBL/GenBank/DDBJ whole genome shotgun (WGS) entry which is preliminary data.</text>
</comment>
<dbReference type="PROSITE" id="PS50280">
    <property type="entry name" value="SET"/>
    <property type="match status" value="1"/>
</dbReference>
<dbReference type="Pfam" id="PF00856">
    <property type="entry name" value="SET"/>
    <property type="match status" value="1"/>
</dbReference>
<dbReference type="Proteomes" id="UP001385951">
    <property type="component" value="Unassembled WGS sequence"/>
</dbReference>
<evidence type="ECO:0000313" key="3">
    <source>
        <dbReference type="Proteomes" id="UP001385951"/>
    </source>
</evidence>
<name>A0AAW0FWH8_9APHY</name>
<accession>A0AAW0FWH8</accession>
<dbReference type="CDD" id="cd20071">
    <property type="entry name" value="SET_SMYD"/>
    <property type="match status" value="1"/>
</dbReference>
<dbReference type="PANTHER" id="PTHR47332:SF6">
    <property type="entry name" value="SET DOMAIN-CONTAINING PROTEIN"/>
    <property type="match status" value="1"/>
</dbReference>
<dbReference type="InterPro" id="IPR001214">
    <property type="entry name" value="SET_dom"/>
</dbReference>
<dbReference type="Gene3D" id="2.170.270.10">
    <property type="entry name" value="SET domain"/>
    <property type="match status" value="1"/>
</dbReference>
<dbReference type="SUPFAM" id="SSF82199">
    <property type="entry name" value="SET domain"/>
    <property type="match status" value="1"/>
</dbReference>
<reference evidence="2 3" key="1">
    <citation type="submission" date="2022-09" db="EMBL/GenBank/DDBJ databases">
        <authorList>
            <person name="Palmer J.M."/>
        </authorList>
    </citation>
    <scope>NUCLEOTIDE SEQUENCE [LARGE SCALE GENOMIC DNA]</scope>
    <source>
        <strain evidence="2 3">DSM 7382</strain>
    </source>
</reference>